<comment type="cofactor">
    <cofactor evidence="1">
        <name>[4Fe-4S] cluster</name>
        <dbReference type="ChEBI" id="CHEBI:49883"/>
    </cofactor>
</comment>
<keyword evidence="8" id="KW-0830">Ubiquinone</keyword>
<gene>
    <name evidence="8" type="ORF">MetfoDRAFT_1867</name>
</gene>
<keyword evidence="5" id="KW-0408">Iron</keyword>
<comment type="similarity">
    <text evidence="2">Belongs to the complex I 20 kDa subunit family.</text>
</comment>
<dbReference type="InterPro" id="IPR052375">
    <property type="entry name" value="Complex_I_20kDa-like"/>
</dbReference>
<evidence type="ECO:0000256" key="6">
    <source>
        <dbReference type="ARBA" id="ARBA00023014"/>
    </source>
</evidence>
<dbReference type="InterPro" id="IPR006137">
    <property type="entry name" value="NADH_UbQ_OxRdtase-like_20kDa"/>
</dbReference>
<evidence type="ECO:0000256" key="2">
    <source>
        <dbReference type="ARBA" id="ARBA00009173"/>
    </source>
</evidence>
<dbReference type="SUPFAM" id="SSF56770">
    <property type="entry name" value="HydA/Nqo6-like"/>
    <property type="match status" value="1"/>
</dbReference>
<organism evidence="8 9">
    <name type="scientific">Methanotorris formicicus Mc-S-70</name>
    <dbReference type="NCBI Taxonomy" id="647171"/>
    <lineage>
        <taxon>Archaea</taxon>
        <taxon>Methanobacteriati</taxon>
        <taxon>Methanobacteriota</taxon>
        <taxon>Methanomada group</taxon>
        <taxon>Methanococci</taxon>
        <taxon>Methanococcales</taxon>
        <taxon>Methanocaldococcaceae</taxon>
        <taxon>Methanotorris</taxon>
    </lineage>
</organism>
<dbReference type="GO" id="GO:0008137">
    <property type="term" value="F:NADH dehydrogenase (ubiquinone) activity"/>
    <property type="evidence" value="ECO:0007669"/>
    <property type="project" value="InterPro"/>
</dbReference>
<accession>H1L1E3</accession>
<evidence type="ECO:0000313" key="8">
    <source>
        <dbReference type="EMBL" id="EHP83806.1"/>
    </source>
</evidence>
<name>H1L1E3_9EURY</name>
<evidence type="ECO:0000259" key="7">
    <source>
        <dbReference type="Pfam" id="PF01058"/>
    </source>
</evidence>
<dbReference type="GO" id="GO:0046872">
    <property type="term" value="F:metal ion binding"/>
    <property type="evidence" value="ECO:0007669"/>
    <property type="project" value="UniProtKB-KW"/>
</dbReference>
<keyword evidence="3" id="KW-0004">4Fe-4S</keyword>
<sequence length="272" mass="30337">MIFHYAIKVLTYHTVDLTFKRGVAMNNIITNRLKQGYRTVEFPSSDIKLPATYRGRPVLNQEVSDEEVERVASVCPMGAVNPEDRTLDLGKCIFCGRCLKIEQDFIRFTTDYRMFALKREGLIIKDTLKEPDTKSKHLSTIKKLFGKSVNLREVCAGGCNACDLDINVLNTPVYDLSRFGIKFVASPRHADGLVVTGPVTKNMELALMKTYDAIPSPKFVIAVGTCAISGGIFKENEEVVGGVDKILPVDLYIPGCPPHPFTSLYAFVKFFK</sequence>
<dbReference type="STRING" id="647171.MetfoDRAFT_1867"/>
<evidence type="ECO:0000313" key="9">
    <source>
        <dbReference type="Proteomes" id="UP000003706"/>
    </source>
</evidence>
<feature type="domain" description="NADH:ubiquinone oxidoreductase-like 20kDa subunit" evidence="7">
    <location>
        <begin position="159"/>
        <end position="269"/>
    </location>
</feature>
<dbReference type="AlphaFoldDB" id="H1L1E3"/>
<dbReference type="GO" id="GO:0048038">
    <property type="term" value="F:quinone binding"/>
    <property type="evidence" value="ECO:0007669"/>
    <property type="project" value="InterPro"/>
</dbReference>
<comment type="caution">
    <text evidence="8">The sequence shown here is derived from an EMBL/GenBank/DDBJ whole genome shotgun (WGS) entry which is preliminary data.</text>
</comment>
<evidence type="ECO:0000256" key="4">
    <source>
        <dbReference type="ARBA" id="ARBA00022723"/>
    </source>
</evidence>
<keyword evidence="9" id="KW-1185">Reference proteome</keyword>
<dbReference type="EMBL" id="AGJL01000072">
    <property type="protein sequence ID" value="EHP83806.1"/>
    <property type="molecule type" value="Genomic_DNA"/>
</dbReference>
<dbReference type="Proteomes" id="UP000003706">
    <property type="component" value="Unassembled WGS sequence"/>
</dbReference>
<protein>
    <submittedName>
        <fullName evidence="8">NADH ubiquinone oxidoreductase 20 kDa subunit</fullName>
    </submittedName>
</protein>
<dbReference type="GO" id="GO:0051539">
    <property type="term" value="F:4 iron, 4 sulfur cluster binding"/>
    <property type="evidence" value="ECO:0007669"/>
    <property type="project" value="UniProtKB-KW"/>
</dbReference>
<proteinExistence type="inferred from homology"/>
<evidence type="ECO:0000256" key="3">
    <source>
        <dbReference type="ARBA" id="ARBA00022485"/>
    </source>
</evidence>
<reference evidence="8 9" key="1">
    <citation type="submission" date="2011-09" db="EMBL/GenBank/DDBJ databases">
        <title>The draft genome of Methanotorris formicicus Mc-S-70.</title>
        <authorList>
            <consortium name="US DOE Joint Genome Institute (JGI-PGF)"/>
            <person name="Lucas S."/>
            <person name="Han J."/>
            <person name="Lapidus A."/>
            <person name="Cheng J.-F."/>
            <person name="Goodwin L."/>
            <person name="Pitluck S."/>
            <person name="Peters L."/>
            <person name="Land M.L."/>
            <person name="Hauser L."/>
            <person name="Sieprawska-Lupa M."/>
            <person name="Takai K."/>
            <person name="Miyazaki J."/>
            <person name="Whitman W."/>
            <person name="Woyke T.J."/>
        </authorList>
    </citation>
    <scope>NUCLEOTIDE SEQUENCE [LARGE SCALE GENOMIC DNA]</scope>
    <source>
        <strain evidence="8 9">Mc-S-70</strain>
    </source>
</reference>
<dbReference type="Gene3D" id="3.40.50.12280">
    <property type="match status" value="1"/>
</dbReference>
<dbReference type="PANTHER" id="PTHR42989">
    <property type="entry name" value="HYDROGENASE-4 COMPONENT I"/>
    <property type="match status" value="1"/>
</dbReference>
<dbReference type="NCBIfam" id="NF005012">
    <property type="entry name" value="PRK06411.1"/>
    <property type="match status" value="1"/>
</dbReference>
<keyword evidence="6" id="KW-0411">Iron-sulfur</keyword>
<evidence type="ECO:0000256" key="5">
    <source>
        <dbReference type="ARBA" id="ARBA00023004"/>
    </source>
</evidence>
<dbReference type="InterPro" id="IPR006138">
    <property type="entry name" value="NADH_UQ_OxRdtase_20Kd_su"/>
</dbReference>
<evidence type="ECO:0000256" key="1">
    <source>
        <dbReference type="ARBA" id="ARBA00001966"/>
    </source>
</evidence>
<dbReference type="PROSITE" id="PS01150">
    <property type="entry name" value="COMPLEX1_20K"/>
    <property type="match status" value="1"/>
</dbReference>
<keyword evidence="4" id="KW-0479">Metal-binding</keyword>
<dbReference type="PATRIC" id="fig|647171.4.peg.1805"/>
<dbReference type="SUPFAM" id="SSF54862">
    <property type="entry name" value="4Fe-4S ferredoxins"/>
    <property type="match status" value="1"/>
</dbReference>
<dbReference type="Pfam" id="PF01058">
    <property type="entry name" value="Oxidored_q6"/>
    <property type="match status" value="1"/>
</dbReference>
<dbReference type="PANTHER" id="PTHR42989:SF1">
    <property type="entry name" value="FORMATE HYDROGENLYASE SUBUNIT 7-RELATED"/>
    <property type="match status" value="1"/>
</dbReference>